<organism evidence="1 2">
    <name type="scientific">Streptomyces parvus</name>
    <dbReference type="NCBI Taxonomy" id="66428"/>
    <lineage>
        <taxon>Bacteria</taxon>
        <taxon>Bacillati</taxon>
        <taxon>Actinomycetota</taxon>
        <taxon>Actinomycetes</taxon>
        <taxon>Kitasatosporales</taxon>
        <taxon>Streptomycetaceae</taxon>
        <taxon>Streptomyces</taxon>
    </lineage>
</organism>
<evidence type="ECO:0000313" key="1">
    <source>
        <dbReference type="EMBL" id="TYR49246.1"/>
    </source>
</evidence>
<accession>A0A5D4I8M7</accession>
<dbReference type="RefSeq" id="WP_148904828.1">
    <property type="nucleotide sequence ID" value="NZ_VSZQ01000283.1"/>
</dbReference>
<dbReference type="EMBL" id="VSZQ01000283">
    <property type="protein sequence ID" value="TYR49246.1"/>
    <property type="molecule type" value="Genomic_DNA"/>
</dbReference>
<dbReference type="PANTHER" id="PTHR34613:SF1">
    <property type="entry name" value="SLL6017 PROTEIN"/>
    <property type="match status" value="1"/>
</dbReference>
<evidence type="ECO:0008006" key="3">
    <source>
        <dbReference type="Google" id="ProtNLM"/>
    </source>
</evidence>
<comment type="caution">
    <text evidence="1">The sequence shown here is derived from an EMBL/GenBank/DDBJ whole genome shotgun (WGS) entry which is preliminary data.</text>
</comment>
<sequence>MVSSPHEAHHRIFQENPGLFASAFRTLGIPFPEPVAVSLMDTDLTEIRPLERHVDTLLRIDVAGGDSLLLAIEAQGRKDPDKRSSWAYYLAHLYAKFRYPCVLLVVCRDKGTAEWAAEPIRIGLDKHPSLVVYPLVLGPHNVPMVMEAARAAEDIPMAVLSAITHSNDHDIAAILEALAEALRATDSDAAAVFAEFTEAGLGATPAREIWRNLMGTGLSHFRGFVAESFRDEGRVEGRVEGRAEGRAEDILRILAVRGVAVPDEVRERVSACSDLAVLDVWFERAVTAATADAVLDGG</sequence>
<keyword evidence="2" id="KW-1185">Reference proteome</keyword>
<gene>
    <name evidence="1" type="ORF">FY004_33630</name>
</gene>
<protein>
    <recommendedName>
        <fullName evidence="3">Rpn family recombination-promoting nuclease/putative transposase</fullName>
    </recommendedName>
</protein>
<dbReference type="PANTHER" id="PTHR34613">
    <property type="entry name" value="SLL0800 PROTEIN"/>
    <property type="match status" value="1"/>
</dbReference>
<dbReference type="Proteomes" id="UP000323242">
    <property type="component" value="Unassembled WGS sequence"/>
</dbReference>
<proteinExistence type="predicted"/>
<name>A0A5D4I8M7_9ACTN</name>
<dbReference type="AlphaFoldDB" id="A0A5D4I8M7"/>
<evidence type="ECO:0000313" key="2">
    <source>
        <dbReference type="Proteomes" id="UP000323242"/>
    </source>
</evidence>
<reference evidence="1 2" key="1">
    <citation type="submission" date="2019-08" db="EMBL/GenBank/DDBJ databases">
        <title>Draft genome for granaticin producer strain Streptomyces parvus C05.</title>
        <authorList>
            <person name="Gonzalez-Pimentel J.L."/>
        </authorList>
    </citation>
    <scope>NUCLEOTIDE SEQUENCE [LARGE SCALE GENOMIC DNA]</scope>
    <source>
        <strain evidence="1 2">C05</strain>
    </source>
</reference>